<gene>
    <name evidence="2" type="ORF">PVAP13_5NG557601</name>
</gene>
<comment type="caution">
    <text evidence="2">The sequence shown here is derived from an EMBL/GenBank/DDBJ whole genome shotgun (WGS) entry which is preliminary data.</text>
</comment>
<feature type="compositionally biased region" description="Low complexity" evidence="1">
    <location>
        <begin position="102"/>
        <end position="115"/>
    </location>
</feature>
<proteinExistence type="predicted"/>
<protein>
    <submittedName>
        <fullName evidence="2">Uncharacterized protein</fullName>
    </submittedName>
</protein>
<dbReference type="EMBL" id="CM029046">
    <property type="protein sequence ID" value="KAG2592524.1"/>
    <property type="molecule type" value="Genomic_DNA"/>
</dbReference>
<dbReference type="AlphaFoldDB" id="A0A8T0S4F0"/>
<evidence type="ECO:0000256" key="1">
    <source>
        <dbReference type="SAM" id="MobiDB-lite"/>
    </source>
</evidence>
<sequence length="180" mass="18394">MKNAPVGPPAALAARPVLRSLRTALLLHLPSAAPCLGALALSKAGTPPPLPPSCPAQQRLQIGNAAGQPPPLLHAPRAAPARACSLPPRAAASLGLLSPRRSTNAAAAVPSPATAADRERRPAAARAAPATHRLLRGPAPCRRAPQPRLGTLAVLRLRMGSCAKGLGRQGYFGLFTWSGD</sequence>
<evidence type="ECO:0000313" key="3">
    <source>
        <dbReference type="Proteomes" id="UP000823388"/>
    </source>
</evidence>
<name>A0A8T0S4F0_PANVG</name>
<keyword evidence="3" id="KW-1185">Reference proteome</keyword>
<accession>A0A8T0S4F0</accession>
<organism evidence="2 3">
    <name type="scientific">Panicum virgatum</name>
    <name type="common">Blackwell switchgrass</name>
    <dbReference type="NCBI Taxonomy" id="38727"/>
    <lineage>
        <taxon>Eukaryota</taxon>
        <taxon>Viridiplantae</taxon>
        <taxon>Streptophyta</taxon>
        <taxon>Embryophyta</taxon>
        <taxon>Tracheophyta</taxon>
        <taxon>Spermatophyta</taxon>
        <taxon>Magnoliopsida</taxon>
        <taxon>Liliopsida</taxon>
        <taxon>Poales</taxon>
        <taxon>Poaceae</taxon>
        <taxon>PACMAD clade</taxon>
        <taxon>Panicoideae</taxon>
        <taxon>Panicodae</taxon>
        <taxon>Paniceae</taxon>
        <taxon>Panicinae</taxon>
        <taxon>Panicum</taxon>
        <taxon>Panicum sect. Hiantes</taxon>
    </lineage>
</organism>
<dbReference type="Proteomes" id="UP000823388">
    <property type="component" value="Chromosome 5N"/>
</dbReference>
<reference evidence="2" key="1">
    <citation type="submission" date="2020-05" db="EMBL/GenBank/DDBJ databases">
        <title>WGS assembly of Panicum virgatum.</title>
        <authorList>
            <person name="Lovell J.T."/>
            <person name="Jenkins J."/>
            <person name="Shu S."/>
            <person name="Juenger T.E."/>
            <person name="Schmutz J."/>
        </authorList>
    </citation>
    <scope>NUCLEOTIDE SEQUENCE</scope>
    <source>
        <strain evidence="2">AP13</strain>
    </source>
</reference>
<feature type="region of interest" description="Disordered" evidence="1">
    <location>
        <begin position="102"/>
        <end position="128"/>
    </location>
</feature>
<evidence type="ECO:0000313" key="2">
    <source>
        <dbReference type="EMBL" id="KAG2592524.1"/>
    </source>
</evidence>